<evidence type="ECO:0000259" key="2">
    <source>
        <dbReference type="Pfam" id="PF09992"/>
    </source>
</evidence>
<feature type="signal peptide" evidence="1">
    <location>
        <begin position="1"/>
        <end position="17"/>
    </location>
</feature>
<sequence>MLVAISVFGLACVNAHADGLTQSGFSPLYLGVDSEDVTVPSNPATAGGAPTVSRAYVVRIDLWAPGVSLTTTEHSGPLNTTAETISQFAERKKVRLAINANFFAPCCNAAAEPKTVIGLLVSNGQVVSPPTTDPTQSEAVLAVTRENSAEIAQAPQIRLPSVNTAVAGSAIIVKNGQDVSAASPNEGDPLNPNPRTLVGLSDHGRYLYLVAIDGRLPGYSTGTTNAQSAALMLAVGATDAINLDGGGSTELVRADVPGQPYIVNTPSGGAERFDASALGVYARRLPF</sequence>
<feature type="chain" id="PRO_5012044926" description="Phosphodiester glycosidase domain-containing protein" evidence="1">
    <location>
        <begin position="18"/>
        <end position="287"/>
    </location>
</feature>
<protein>
    <recommendedName>
        <fullName evidence="2">Phosphodiester glycosidase domain-containing protein</fullName>
    </recommendedName>
</protein>
<reference evidence="3 4" key="1">
    <citation type="submission" date="2017-03" db="EMBL/GenBank/DDBJ databases">
        <title>Genome analysis of strain PAMC 26577.</title>
        <authorList>
            <person name="Oh H.-M."/>
            <person name="Yang J.-A."/>
        </authorList>
    </citation>
    <scope>NUCLEOTIDE SEQUENCE [LARGE SCALE GENOMIC DNA]</scope>
    <source>
        <strain evidence="3 4">PAMC 26577</strain>
    </source>
</reference>
<organism evidence="3 4">
    <name type="scientific">Caballeronia sordidicola</name>
    <name type="common">Burkholderia sordidicola</name>
    <dbReference type="NCBI Taxonomy" id="196367"/>
    <lineage>
        <taxon>Bacteria</taxon>
        <taxon>Pseudomonadati</taxon>
        <taxon>Pseudomonadota</taxon>
        <taxon>Betaproteobacteria</taxon>
        <taxon>Burkholderiales</taxon>
        <taxon>Burkholderiaceae</taxon>
        <taxon>Caballeronia</taxon>
    </lineage>
</organism>
<evidence type="ECO:0000313" key="4">
    <source>
        <dbReference type="Proteomes" id="UP000195221"/>
    </source>
</evidence>
<dbReference type="Pfam" id="PF09992">
    <property type="entry name" value="NAGPA"/>
    <property type="match status" value="1"/>
</dbReference>
<accession>A0A2C9XX49</accession>
<dbReference type="EMBL" id="NBTZ01000144">
    <property type="protein sequence ID" value="OTP67919.1"/>
    <property type="molecule type" value="Genomic_DNA"/>
</dbReference>
<dbReference type="Proteomes" id="UP000195221">
    <property type="component" value="Unassembled WGS sequence"/>
</dbReference>
<evidence type="ECO:0000313" key="3">
    <source>
        <dbReference type="EMBL" id="OTP67919.1"/>
    </source>
</evidence>
<evidence type="ECO:0000256" key="1">
    <source>
        <dbReference type="SAM" id="SignalP"/>
    </source>
</evidence>
<comment type="caution">
    <text evidence="3">The sequence shown here is derived from an EMBL/GenBank/DDBJ whole genome shotgun (WGS) entry which is preliminary data.</text>
</comment>
<dbReference type="PANTHER" id="PTHR40446">
    <property type="entry name" value="N-ACETYLGLUCOSAMINE-1-PHOSPHODIESTER ALPHA-N-ACETYLGLUCOSAMINIDASE"/>
    <property type="match status" value="1"/>
</dbReference>
<gene>
    <name evidence="3" type="ORF">PAMC26577_35370</name>
</gene>
<dbReference type="InterPro" id="IPR018711">
    <property type="entry name" value="NAGPA"/>
</dbReference>
<dbReference type="PANTHER" id="PTHR40446:SF2">
    <property type="entry name" value="N-ACETYLGLUCOSAMINE-1-PHOSPHODIESTER ALPHA-N-ACETYLGLUCOSAMINIDASE"/>
    <property type="match status" value="1"/>
</dbReference>
<name>A0A2C9XX49_CABSO</name>
<feature type="domain" description="Phosphodiester glycosidase" evidence="2">
    <location>
        <begin position="93"/>
        <end position="281"/>
    </location>
</feature>
<dbReference type="AlphaFoldDB" id="A0A2C9XX49"/>
<keyword evidence="1" id="KW-0732">Signal</keyword>
<proteinExistence type="predicted"/>